<sequence>MGTIFPSNIQDFLTFLPIAPQPGPDPWIETSTTAYTAHNILTPPADRPLLSRPDPNFVPRLTEFLNSRVAELGISDVSCQSMLQGLELMRILELEDENTVNEYGEYVTRAIDPIVRTIANAANLGGRFNLLRGHVKKFEYSSKSDFTITFVRKNEQGIERTATCSDEDLAYSVLLSKAEELSRPICLDATKRQEGAAAMAVKLALQMITSRVEYGFLFGGFIAIAAQLVRSTDVSRPGHILLLSPAFKLFRAPLVHPDPNKALNQFQANIQPQPFLAIVVAMIISKLIPGRRVADPPSNLLRPQLLETIQDAEEGEQGDEEGGHDGDEVYQSGLPNVLLQVSTNTMTLQHPWLRSSDIHRISVSQHPVQPSVDIQNTPTASSDSGFVMKSFPLSLLPQPSLLQLCRSAPRILSTSPDVVTLVSQIRASRWSTVWEDRADDREELFIIKLVPDAHTNMIWREFYMYEVVLKECSLVPRFYGMFQRPVGGWFAFCLEDVGDWRKRMA</sequence>
<protein>
    <submittedName>
        <fullName evidence="1">Uncharacterized protein</fullName>
    </submittedName>
</protein>
<dbReference type="EMBL" id="JAUEPS010000001">
    <property type="protein sequence ID" value="KAK0470370.1"/>
    <property type="molecule type" value="Genomic_DNA"/>
</dbReference>
<evidence type="ECO:0000313" key="1">
    <source>
        <dbReference type="EMBL" id="KAK0470370.1"/>
    </source>
</evidence>
<evidence type="ECO:0000313" key="2">
    <source>
        <dbReference type="Proteomes" id="UP001175211"/>
    </source>
</evidence>
<keyword evidence="2" id="KW-1185">Reference proteome</keyword>
<dbReference type="RefSeq" id="XP_060340163.1">
    <property type="nucleotide sequence ID" value="XM_060465841.1"/>
</dbReference>
<accession>A0AA39U9A9</accession>
<gene>
    <name evidence="1" type="ORF">EV420DRAFT_110267</name>
</gene>
<organism evidence="1 2">
    <name type="scientific">Armillaria tabescens</name>
    <name type="common">Ringless honey mushroom</name>
    <name type="synonym">Agaricus tabescens</name>
    <dbReference type="NCBI Taxonomy" id="1929756"/>
    <lineage>
        <taxon>Eukaryota</taxon>
        <taxon>Fungi</taxon>
        <taxon>Dikarya</taxon>
        <taxon>Basidiomycota</taxon>
        <taxon>Agaricomycotina</taxon>
        <taxon>Agaricomycetes</taxon>
        <taxon>Agaricomycetidae</taxon>
        <taxon>Agaricales</taxon>
        <taxon>Marasmiineae</taxon>
        <taxon>Physalacriaceae</taxon>
        <taxon>Desarmillaria</taxon>
    </lineage>
</organism>
<dbReference type="GeneID" id="85349389"/>
<dbReference type="AlphaFoldDB" id="A0AA39U9A9"/>
<dbReference type="Proteomes" id="UP001175211">
    <property type="component" value="Unassembled WGS sequence"/>
</dbReference>
<comment type="caution">
    <text evidence="1">The sequence shown here is derived from an EMBL/GenBank/DDBJ whole genome shotgun (WGS) entry which is preliminary data.</text>
</comment>
<name>A0AA39U9A9_ARMTA</name>
<proteinExistence type="predicted"/>
<reference evidence="1" key="1">
    <citation type="submission" date="2023-06" db="EMBL/GenBank/DDBJ databases">
        <authorList>
            <consortium name="Lawrence Berkeley National Laboratory"/>
            <person name="Ahrendt S."/>
            <person name="Sahu N."/>
            <person name="Indic B."/>
            <person name="Wong-Bajracharya J."/>
            <person name="Merenyi Z."/>
            <person name="Ke H.-M."/>
            <person name="Monk M."/>
            <person name="Kocsube S."/>
            <person name="Drula E."/>
            <person name="Lipzen A."/>
            <person name="Balint B."/>
            <person name="Henrissat B."/>
            <person name="Andreopoulos B."/>
            <person name="Martin F.M."/>
            <person name="Harder C.B."/>
            <person name="Rigling D."/>
            <person name="Ford K.L."/>
            <person name="Foster G.D."/>
            <person name="Pangilinan J."/>
            <person name="Papanicolaou A."/>
            <person name="Barry K."/>
            <person name="LaButti K."/>
            <person name="Viragh M."/>
            <person name="Koriabine M."/>
            <person name="Yan M."/>
            <person name="Riley R."/>
            <person name="Champramary S."/>
            <person name="Plett K.L."/>
            <person name="Tsai I.J."/>
            <person name="Slot J."/>
            <person name="Sipos G."/>
            <person name="Plett J."/>
            <person name="Nagy L.G."/>
            <person name="Grigoriev I.V."/>
        </authorList>
    </citation>
    <scope>NUCLEOTIDE SEQUENCE</scope>
    <source>
        <strain evidence="1">CCBAS 213</strain>
    </source>
</reference>